<dbReference type="Gene3D" id="3.90.230.10">
    <property type="entry name" value="Creatinase/methionine aminopeptidase superfamily"/>
    <property type="match status" value="1"/>
</dbReference>
<name>A0ABV2DS51_9HYPH</name>
<keyword evidence="4" id="KW-1185">Reference proteome</keyword>
<dbReference type="EMBL" id="JBEWSZ010000014">
    <property type="protein sequence ID" value="MET2832846.1"/>
    <property type="molecule type" value="Genomic_DNA"/>
</dbReference>
<feature type="domain" description="Peptidase M24" evidence="1">
    <location>
        <begin position="176"/>
        <end position="383"/>
    </location>
</feature>
<reference evidence="3 4" key="1">
    <citation type="submission" date="2024-06" db="EMBL/GenBank/DDBJ databases">
        <authorList>
            <person name="Kim D.-U."/>
        </authorList>
    </citation>
    <scope>NUCLEOTIDE SEQUENCE [LARGE SCALE GENOMIC DNA]</scope>
    <source>
        <strain evidence="3 4">KACC15460</strain>
    </source>
</reference>
<comment type="caution">
    <text evidence="3">The sequence shown here is derived from an EMBL/GenBank/DDBJ whole genome shotgun (WGS) entry which is preliminary data.</text>
</comment>
<dbReference type="PANTHER" id="PTHR46112:SF2">
    <property type="entry name" value="XAA-PRO AMINOPEPTIDASE P-RELATED"/>
    <property type="match status" value="1"/>
</dbReference>
<organism evidence="3 4">
    <name type="scientific">Mesorhizobium shangrilense</name>
    <dbReference type="NCBI Taxonomy" id="460060"/>
    <lineage>
        <taxon>Bacteria</taxon>
        <taxon>Pseudomonadati</taxon>
        <taxon>Pseudomonadota</taxon>
        <taxon>Alphaproteobacteria</taxon>
        <taxon>Hyphomicrobiales</taxon>
        <taxon>Phyllobacteriaceae</taxon>
        <taxon>Mesorhizobium</taxon>
    </lineage>
</organism>
<dbReference type="SUPFAM" id="SSF55920">
    <property type="entry name" value="Creatinase/aminopeptidase"/>
    <property type="match status" value="1"/>
</dbReference>
<evidence type="ECO:0000259" key="2">
    <source>
        <dbReference type="Pfam" id="PF01321"/>
    </source>
</evidence>
<feature type="domain" description="Creatinase N-terminal" evidence="2">
    <location>
        <begin position="33"/>
        <end position="166"/>
    </location>
</feature>
<dbReference type="InterPro" id="IPR036005">
    <property type="entry name" value="Creatinase/aminopeptidase-like"/>
</dbReference>
<gene>
    <name evidence="3" type="ORF">ABVQ20_38655</name>
</gene>
<dbReference type="Pfam" id="PF00557">
    <property type="entry name" value="Peptidase_M24"/>
    <property type="match status" value="1"/>
</dbReference>
<evidence type="ECO:0000259" key="1">
    <source>
        <dbReference type="Pfam" id="PF00557"/>
    </source>
</evidence>
<dbReference type="Gene3D" id="3.40.350.10">
    <property type="entry name" value="Creatinase/prolidase N-terminal domain"/>
    <property type="match status" value="1"/>
</dbReference>
<sequence>MDARQYQDILERHDAGTGIIFDNDEYERRAKLVKLQMAAKGIETLILTDPNSVYYLTGYYTFGSGNYVSLIIPLDGNPFMHVADLEIPSAIVNSNVTEVYTSVWQQQFRSGPGDDLVKVLHSKVQDKKRIGLELGRKGLLASVFQALASKLPNATFIDASMIVEEVSYVKSDVEIECLKNSGSYTAAGVEASYAITRPGIYDNDIAKAGYEAMIGAGSEFMSVQPIVTSGVRTSFPHQTFRRVLIQDNDVIFLEYGGNHHRYTAPLMRTIVTGKPSDDMMRFADAAEATLSAMLEMMKPGIEFRDIVAHAKKAHKSLDDELYFFGSYAYGLGATFPPTWGNGLHIAEGIDLVLKPGMAFHVPMNFTAPSKFGIAFSESVVITEKGYELLVDHPRKLHQI</sequence>
<dbReference type="CDD" id="cd01066">
    <property type="entry name" value="APP_MetAP"/>
    <property type="match status" value="1"/>
</dbReference>
<dbReference type="Proteomes" id="UP001548832">
    <property type="component" value="Unassembled WGS sequence"/>
</dbReference>
<dbReference type="InterPro" id="IPR000587">
    <property type="entry name" value="Creatinase_N"/>
</dbReference>
<dbReference type="PANTHER" id="PTHR46112">
    <property type="entry name" value="AMINOPEPTIDASE"/>
    <property type="match status" value="1"/>
</dbReference>
<dbReference type="RefSeq" id="WP_354465054.1">
    <property type="nucleotide sequence ID" value="NZ_JBEWSZ010000014.1"/>
</dbReference>
<accession>A0ABV2DS51</accession>
<dbReference type="InterPro" id="IPR000994">
    <property type="entry name" value="Pept_M24"/>
</dbReference>
<protein>
    <submittedName>
        <fullName evidence="3">Xaa-Pro peptidase family protein</fullName>
    </submittedName>
</protein>
<proteinExistence type="predicted"/>
<dbReference type="InterPro" id="IPR029149">
    <property type="entry name" value="Creatin/AminoP/Spt16_N"/>
</dbReference>
<dbReference type="Pfam" id="PF01321">
    <property type="entry name" value="Creatinase_N"/>
    <property type="match status" value="1"/>
</dbReference>
<evidence type="ECO:0000313" key="4">
    <source>
        <dbReference type="Proteomes" id="UP001548832"/>
    </source>
</evidence>
<dbReference type="SUPFAM" id="SSF53092">
    <property type="entry name" value="Creatinase/prolidase N-terminal domain"/>
    <property type="match status" value="1"/>
</dbReference>
<dbReference type="InterPro" id="IPR050659">
    <property type="entry name" value="Peptidase_M24B"/>
</dbReference>
<evidence type="ECO:0000313" key="3">
    <source>
        <dbReference type="EMBL" id="MET2832846.1"/>
    </source>
</evidence>